<comment type="subcellular location">
    <subcellularLocation>
        <location evidence="5">Cytoplasm</location>
    </subcellularLocation>
</comment>
<comment type="catalytic activity">
    <reaction evidence="5">
        <text>pseudouridine(1915) in 23S rRNA + S-adenosyl-L-methionine = N(3)-methylpseudouridine(1915) in 23S rRNA + S-adenosyl-L-homocysteine + H(+)</text>
        <dbReference type="Rhea" id="RHEA:42752"/>
        <dbReference type="Rhea" id="RHEA-COMP:10221"/>
        <dbReference type="Rhea" id="RHEA-COMP:10222"/>
        <dbReference type="ChEBI" id="CHEBI:15378"/>
        <dbReference type="ChEBI" id="CHEBI:57856"/>
        <dbReference type="ChEBI" id="CHEBI:59789"/>
        <dbReference type="ChEBI" id="CHEBI:65314"/>
        <dbReference type="ChEBI" id="CHEBI:74486"/>
        <dbReference type="EC" id="2.1.1.177"/>
    </reaction>
</comment>
<keyword evidence="1 5" id="KW-0489">Methyltransferase</keyword>
<comment type="subunit">
    <text evidence="5">Homodimer.</text>
</comment>
<reference evidence="6 7" key="1">
    <citation type="submission" date="2016-10" db="EMBL/GenBank/DDBJ databases">
        <authorList>
            <person name="de Groot N.N."/>
        </authorList>
    </citation>
    <scope>NUCLEOTIDE SEQUENCE [LARGE SCALE GENOMIC DNA]</scope>
    <source>
        <strain evidence="6 7">CGMCC 1.11030</strain>
    </source>
</reference>
<dbReference type="Gene3D" id="3.40.1280.10">
    <property type="match status" value="1"/>
</dbReference>
<dbReference type="EMBL" id="FOQH01000004">
    <property type="protein sequence ID" value="SFI06340.1"/>
    <property type="molecule type" value="Genomic_DNA"/>
</dbReference>
<proteinExistence type="inferred from homology"/>
<dbReference type="CDD" id="cd18081">
    <property type="entry name" value="RlmH-like"/>
    <property type="match status" value="1"/>
</dbReference>
<dbReference type="OrthoDB" id="9806643at2"/>
<evidence type="ECO:0000256" key="2">
    <source>
        <dbReference type="ARBA" id="ARBA00022679"/>
    </source>
</evidence>
<evidence type="ECO:0000313" key="6">
    <source>
        <dbReference type="EMBL" id="SFI06340.1"/>
    </source>
</evidence>
<dbReference type="GO" id="GO:0005737">
    <property type="term" value="C:cytoplasm"/>
    <property type="evidence" value="ECO:0007669"/>
    <property type="project" value="UniProtKB-SubCell"/>
</dbReference>
<dbReference type="PANTHER" id="PTHR33603">
    <property type="entry name" value="METHYLTRANSFERASE"/>
    <property type="match status" value="1"/>
</dbReference>
<comment type="similarity">
    <text evidence="4 5">Belongs to the RNA methyltransferase RlmH family.</text>
</comment>
<keyword evidence="7" id="KW-1185">Reference proteome</keyword>
<dbReference type="GO" id="GO:0070038">
    <property type="term" value="F:rRNA (pseudouridine-N3-)-methyltransferase activity"/>
    <property type="evidence" value="ECO:0007669"/>
    <property type="project" value="UniProtKB-UniRule"/>
</dbReference>
<feature type="binding site" evidence="5">
    <location>
        <position position="72"/>
    </location>
    <ligand>
        <name>S-adenosyl-L-methionine</name>
        <dbReference type="ChEBI" id="CHEBI:59789"/>
    </ligand>
</feature>
<dbReference type="STRING" id="1114924.SAMN05216258_10472"/>
<keyword evidence="3 5" id="KW-0949">S-adenosyl-L-methionine</keyword>
<evidence type="ECO:0000256" key="4">
    <source>
        <dbReference type="ARBA" id="ARBA00038303"/>
    </source>
</evidence>
<protein>
    <recommendedName>
        <fullName evidence="5">Ribosomal RNA large subunit methyltransferase H</fullName>
        <ecNumber evidence="5">2.1.1.177</ecNumber>
    </recommendedName>
    <alternativeName>
        <fullName evidence="5">23S rRNA (pseudouridine1915-N3)-methyltransferase</fullName>
    </alternativeName>
    <alternativeName>
        <fullName evidence="5">23S rRNA m3Psi1915 methyltransferase</fullName>
    </alternativeName>
    <alternativeName>
        <fullName evidence="5">rRNA (pseudouridine-N3-)-methyltransferase RlmH</fullName>
    </alternativeName>
</protein>
<comment type="function">
    <text evidence="5">Specifically methylates the pseudouridine at position 1915 (m3Psi1915) in 23S rRNA.</text>
</comment>
<feature type="binding site" evidence="5">
    <location>
        <begin position="123"/>
        <end position="128"/>
    </location>
    <ligand>
        <name>S-adenosyl-L-methionine</name>
        <dbReference type="ChEBI" id="CHEBI:59789"/>
    </ligand>
</feature>
<dbReference type="Proteomes" id="UP000199377">
    <property type="component" value="Unassembled WGS sequence"/>
</dbReference>
<feature type="binding site" evidence="5">
    <location>
        <position position="104"/>
    </location>
    <ligand>
        <name>S-adenosyl-L-methionine</name>
        <dbReference type="ChEBI" id="CHEBI:59789"/>
    </ligand>
</feature>
<gene>
    <name evidence="5" type="primary">rlmH</name>
    <name evidence="6" type="ORF">SAMN05216258_10472</name>
</gene>
<keyword evidence="2 5" id="KW-0808">Transferase</keyword>
<evidence type="ECO:0000313" key="7">
    <source>
        <dbReference type="Proteomes" id="UP000199377"/>
    </source>
</evidence>
<dbReference type="NCBIfam" id="NF000989">
    <property type="entry name" value="PRK00103.2-3"/>
    <property type="match status" value="1"/>
</dbReference>
<dbReference type="InterPro" id="IPR029028">
    <property type="entry name" value="Alpha/beta_knot_MTases"/>
</dbReference>
<name>A0A1I3F5C7_9RHOB</name>
<evidence type="ECO:0000256" key="5">
    <source>
        <dbReference type="HAMAP-Rule" id="MF_00658"/>
    </source>
</evidence>
<dbReference type="EC" id="2.1.1.177" evidence="5"/>
<dbReference type="SUPFAM" id="SSF75217">
    <property type="entry name" value="alpha/beta knot"/>
    <property type="match status" value="1"/>
</dbReference>
<keyword evidence="5" id="KW-0698">rRNA processing</keyword>
<evidence type="ECO:0000256" key="1">
    <source>
        <dbReference type="ARBA" id="ARBA00022603"/>
    </source>
</evidence>
<dbReference type="NCBIfam" id="NF000988">
    <property type="entry name" value="PRK00103.2-2"/>
    <property type="match status" value="1"/>
</dbReference>
<dbReference type="RefSeq" id="WP_092859379.1">
    <property type="nucleotide sequence ID" value="NZ_FOQH01000004.1"/>
</dbReference>
<dbReference type="InterPro" id="IPR029026">
    <property type="entry name" value="tRNA_m1G_MTases_N"/>
</dbReference>
<dbReference type="HAMAP" id="MF_00658">
    <property type="entry name" value="23SrRNA_methyltr_H"/>
    <property type="match status" value="1"/>
</dbReference>
<dbReference type="PIRSF" id="PIRSF004505">
    <property type="entry name" value="MT_bac"/>
    <property type="match status" value="1"/>
</dbReference>
<evidence type="ECO:0000256" key="3">
    <source>
        <dbReference type="ARBA" id="ARBA00022691"/>
    </source>
</evidence>
<organism evidence="6 7">
    <name type="scientific">Albimonas pacifica</name>
    <dbReference type="NCBI Taxonomy" id="1114924"/>
    <lineage>
        <taxon>Bacteria</taxon>
        <taxon>Pseudomonadati</taxon>
        <taxon>Pseudomonadota</taxon>
        <taxon>Alphaproteobacteria</taxon>
        <taxon>Rhodobacterales</taxon>
        <taxon>Paracoccaceae</taxon>
        <taxon>Albimonas</taxon>
    </lineage>
</organism>
<dbReference type="Pfam" id="PF02590">
    <property type="entry name" value="SPOUT_MTase"/>
    <property type="match status" value="1"/>
</dbReference>
<dbReference type="PANTHER" id="PTHR33603:SF1">
    <property type="entry name" value="RIBOSOMAL RNA LARGE SUBUNIT METHYLTRANSFERASE H"/>
    <property type="match status" value="1"/>
</dbReference>
<dbReference type="InterPro" id="IPR003742">
    <property type="entry name" value="RlmH-like"/>
</dbReference>
<accession>A0A1I3F5C7</accession>
<sequence>MRVHLVAVGRARGGPEAALVDDWLTRFDRTARPLGLGPARLLEVEDRKGRGAEAEGELILAALPDGAALIVLDERGRTLTSPDFAGRLADWRDQGRRDAVLAIGGADGHSDAVRARADLMLSFGKMVWPHMLARAMAAEQIYRAATILAGSPYHRA</sequence>
<keyword evidence="5" id="KW-0963">Cytoplasm</keyword>
<dbReference type="AlphaFoldDB" id="A0A1I3F5C7"/>